<reference evidence="1 2" key="1">
    <citation type="journal article" date="2004" name="Emerg. Infect. Dis.">
        <title>Amoebae-resisting bacteria isolated from human nasal swabs by amoebal coculture.</title>
        <authorList>
            <person name="Greub G."/>
            <person name="La Scola B."/>
            <person name="Raoult D."/>
        </authorList>
    </citation>
    <scope>NUCLEOTIDE SEQUENCE [LARGE SCALE GENOMIC DNA]</scope>
    <source>
        <strain evidence="1 2">CCUG 51329</strain>
    </source>
</reference>
<comment type="caution">
    <text evidence="1">The sequence shown here is derived from an EMBL/GenBank/DDBJ whole genome shotgun (WGS) entry which is preliminary data.</text>
</comment>
<protein>
    <submittedName>
        <fullName evidence="1">Uncharacterized protein</fullName>
    </submittedName>
</protein>
<dbReference type="Proteomes" id="UP000256924">
    <property type="component" value="Unassembled WGS sequence"/>
</dbReference>
<sequence>MDRFDSDPGNKTKSHTMNVRIRTLKKKIESKHSVLAISQTVYLHTRRTTNIDDLTPEEIESIYNVFFPLEMSKEQELIHAKNLDTLKHYRSNILTLATRLGIKEADSWDKFNQWMLERSICKKKLNDYSLEELKELQIQFRGIESNYERSAQTPGTKAWFHKNKLIPPSIN</sequence>
<name>A0A3D9B2N4_9FLAO</name>
<keyword evidence="2" id="KW-1185">Reference proteome</keyword>
<dbReference type="AlphaFoldDB" id="A0A3D9B2N4"/>
<dbReference type="EMBL" id="QNVU01000024">
    <property type="protein sequence ID" value="REC47853.1"/>
    <property type="molecule type" value="Genomic_DNA"/>
</dbReference>
<evidence type="ECO:0000313" key="1">
    <source>
        <dbReference type="EMBL" id="REC47853.1"/>
    </source>
</evidence>
<organism evidence="1 2">
    <name type="scientific">Candidatus Chryseobacterium massiliense</name>
    <dbReference type="NCBI Taxonomy" id="204089"/>
    <lineage>
        <taxon>Bacteria</taxon>
        <taxon>Pseudomonadati</taxon>
        <taxon>Bacteroidota</taxon>
        <taxon>Flavobacteriia</taxon>
        <taxon>Flavobacteriales</taxon>
        <taxon>Weeksellaceae</taxon>
        <taxon>Chryseobacterium group</taxon>
        <taxon>Chryseobacterium</taxon>
    </lineage>
</organism>
<evidence type="ECO:0000313" key="2">
    <source>
        <dbReference type="Proteomes" id="UP000256924"/>
    </source>
</evidence>
<gene>
    <name evidence="1" type="ORF">DRF68_12490</name>
</gene>
<accession>A0A3D9B2N4</accession>
<proteinExistence type="predicted"/>